<dbReference type="Gene3D" id="1.10.8.240">
    <property type="entry name" value="CofD-like domain"/>
    <property type="match status" value="1"/>
</dbReference>
<dbReference type="PANTHER" id="PTHR43007">
    <property type="entry name" value="2-PHOSPHO-L-LACTATE TRANSFERASE"/>
    <property type="match status" value="1"/>
</dbReference>
<organism evidence="3 4">
    <name type="scientific">Kitasatospora griseola</name>
    <name type="common">Streptomyces griseolosporeus</name>
    <dbReference type="NCBI Taxonomy" id="2064"/>
    <lineage>
        <taxon>Bacteria</taxon>
        <taxon>Bacillati</taxon>
        <taxon>Actinomycetota</taxon>
        <taxon>Actinomycetes</taxon>
        <taxon>Kitasatosporales</taxon>
        <taxon>Streptomycetaceae</taxon>
        <taxon>Kitasatospora</taxon>
    </lineage>
</organism>
<keyword evidence="1 3" id="KW-0808">Transferase</keyword>
<dbReference type="AlphaFoldDB" id="A0A0D0PIK9"/>
<dbReference type="STRING" id="2064.TR51_24855"/>
<name>A0A0D0PIK9_KITGR</name>
<dbReference type="FunFam" id="3.40.50.10680:FF:000001">
    <property type="entry name" value="2-phospho-L-lactate transferase"/>
    <property type="match status" value="1"/>
</dbReference>
<dbReference type="NCBIfam" id="TIGR01819">
    <property type="entry name" value="F420_cofD"/>
    <property type="match status" value="1"/>
</dbReference>
<dbReference type="InterPro" id="IPR002882">
    <property type="entry name" value="CofD"/>
</dbReference>
<dbReference type="EMBL" id="JXZB01000004">
    <property type="protein sequence ID" value="KIQ62319.1"/>
    <property type="molecule type" value="Genomic_DNA"/>
</dbReference>
<gene>
    <name evidence="3" type="ORF">TR51_24855</name>
</gene>
<dbReference type="InterPro" id="IPR038136">
    <property type="entry name" value="CofD-like_dom_sf"/>
</dbReference>
<dbReference type="RefSeq" id="WP_043914246.1">
    <property type="nucleotide sequence ID" value="NZ_JXZB01000004.1"/>
</dbReference>
<dbReference type="PATRIC" id="fig|2064.6.peg.5308"/>
<sequence>MRITALAGGIGGARFLRGLRAAVSPSDEITVIGNTGDDIHLYGLKVCPDLDTVMYTLGDGIHEEQGWGRRDETWSIKEEMKAYGVGPEWFGLGDRDFATHLVRTQMIDAGYPLSAVTEALCIRWKPGVRLLPMSDDRVETHVRITDADGPRVVHFQEYWVRLHAAVDAEAIIPVGADAAKPAPGVLEAIAEADLVLLPPSNPVVSIGSILAVPGIREAVAGASAPVVGLSPIVGGAPVRGMADKVLAAIGVETSAAAVAEHYGSRASGGLLDGWLVDTSDAAAVAAVEAAGIACRAVPLLMTDLDATAEMARAALELAAEVAK</sequence>
<dbReference type="Proteomes" id="UP000032066">
    <property type="component" value="Unassembled WGS sequence"/>
</dbReference>
<dbReference type="GO" id="GO:0000287">
    <property type="term" value="F:magnesium ion binding"/>
    <property type="evidence" value="ECO:0007669"/>
    <property type="project" value="InterPro"/>
</dbReference>
<proteinExistence type="inferred from homology"/>
<dbReference type="Gene3D" id="3.40.50.10680">
    <property type="entry name" value="CofD-like domains"/>
    <property type="match status" value="1"/>
</dbReference>
<dbReference type="CDD" id="cd07186">
    <property type="entry name" value="CofD_like"/>
    <property type="match status" value="1"/>
</dbReference>
<evidence type="ECO:0000313" key="3">
    <source>
        <dbReference type="EMBL" id="KIQ62319.1"/>
    </source>
</evidence>
<evidence type="ECO:0000256" key="1">
    <source>
        <dbReference type="ARBA" id="ARBA00022679"/>
    </source>
</evidence>
<keyword evidence="4" id="KW-1185">Reference proteome</keyword>
<evidence type="ECO:0000313" key="4">
    <source>
        <dbReference type="Proteomes" id="UP000032066"/>
    </source>
</evidence>
<dbReference type="PANTHER" id="PTHR43007:SF1">
    <property type="entry name" value="2-PHOSPHO-L-LACTATE TRANSFERASE"/>
    <property type="match status" value="1"/>
</dbReference>
<evidence type="ECO:0000256" key="2">
    <source>
        <dbReference type="ARBA" id="ARBA00022842"/>
    </source>
</evidence>
<dbReference type="OrthoDB" id="7466225at2"/>
<reference evidence="3 4" key="1">
    <citation type="submission" date="2015-02" db="EMBL/GenBank/DDBJ databases">
        <title>Draft genome sequence of Kitasatospora griseola MF730-N6, a bafilomycin, terpentecin and satosporin producer.</title>
        <authorList>
            <person name="Arens J.C."/>
            <person name="Haltli B."/>
            <person name="Kerr R.G."/>
        </authorList>
    </citation>
    <scope>NUCLEOTIDE SEQUENCE [LARGE SCALE GENOMIC DNA]</scope>
    <source>
        <strain evidence="3 4">MF730-N6</strain>
    </source>
</reference>
<dbReference type="Pfam" id="PF01933">
    <property type="entry name" value="CofD"/>
    <property type="match status" value="1"/>
</dbReference>
<comment type="caution">
    <text evidence="3">The sequence shown here is derived from an EMBL/GenBank/DDBJ whole genome shotgun (WGS) entry which is preliminary data.</text>
</comment>
<dbReference type="GO" id="GO:0043743">
    <property type="term" value="F:LPPG:FO 2-phospho-L-lactate transferase activity"/>
    <property type="evidence" value="ECO:0007669"/>
    <property type="project" value="InterPro"/>
</dbReference>
<keyword evidence="2" id="KW-0460">Magnesium</keyword>
<protein>
    <submittedName>
        <fullName evidence="3">2-phospho-L-lactate transferase</fullName>
    </submittedName>
</protein>
<dbReference type="SUPFAM" id="SSF142338">
    <property type="entry name" value="CofD-like"/>
    <property type="match status" value="1"/>
</dbReference>
<dbReference type="FunFam" id="1.10.8.240:FF:000001">
    <property type="entry name" value="2-phospho-L-lactate transferase"/>
    <property type="match status" value="1"/>
</dbReference>
<dbReference type="HAMAP" id="MF_01257">
    <property type="entry name" value="CofD"/>
    <property type="match status" value="1"/>
</dbReference>
<dbReference type="InterPro" id="IPR010115">
    <property type="entry name" value="FbiA/CofD"/>
</dbReference>
<accession>A0A0D0PIK9</accession>